<reference evidence="1" key="1">
    <citation type="submission" date="2019-04" db="EMBL/GenBank/DDBJ databases">
        <title>Genome assembly of Zosterops borbonicus 15179.</title>
        <authorList>
            <person name="Leroy T."/>
            <person name="Anselmetti Y."/>
            <person name="Tilak M.-K."/>
            <person name="Nabholz B."/>
        </authorList>
    </citation>
    <scope>NUCLEOTIDE SEQUENCE</scope>
    <source>
        <strain evidence="1">HGM_15179</strain>
        <tissue evidence="1">Muscle</tissue>
    </source>
</reference>
<gene>
    <name evidence="1" type="ORF">HGM15179_002943</name>
</gene>
<dbReference type="Proteomes" id="UP000796761">
    <property type="component" value="Unassembled WGS sequence"/>
</dbReference>
<evidence type="ECO:0000313" key="2">
    <source>
        <dbReference type="Proteomes" id="UP000796761"/>
    </source>
</evidence>
<sequence>MPAGSDGFIQLGQKLTHCENKKKPEMVELQVFPHGRKFLTQLGNLLNFNGVQQNDIPGTGEHWKLKSVNSNSRESKAELFFEQQ</sequence>
<protein>
    <submittedName>
        <fullName evidence="1">Uncharacterized protein</fullName>
    </submittedName>
</protein>
<organism evidence="1 2">
    <name type="scientific">Zosterops borbonicus</name>
    <dbReference type="NCBI Taxonomy" id="364589"/>
    <lineage>
        <taxon>Eukaryota</taxon>
        <taxon>Metazoa</taxon>
        <taxon>Chordata</taxon>
        <taxon>Craniata</taxon>
        <taxon>Vertebrata</taxon>
        <taxon>Euteleostomi</taxon>
        <taxon>Archelosauria</taxon>
        <taxon>Archosauria</taxon>
        <taxon>Dinosauria</taxon>
        <taxon>Saurischia</taxon>
        <taxon>Theropoda</taxon>
        <taxon>Coelurosauria</taxon>
        <taxon>Aves</taxon>
        <taxon>Neognathae</taxon>
        <taxon>Neoaves</taxon>
        <taxon>Telluraves</taxon>
        <taxon>Australaves</taxon>
        <taxon>Passeriformes</taxon>
        <taxon>Sylvioidea</taxon>
        <taxon>Zosteropidae</taxon>
        <taxon>Zosterops</taxon>
    </lineage>
</organism>
<name>A0A8K1LSB0_9PASS</name>
<comment type="caution">
    <text evidence="1">The sequence shown here is derived from an EMBL/GenBank/DDBJ whole genome shotgun (WGS) entry which is preliminary data.</text>
</comment>
<keyword evidence="2" id="KW-1185">Reference proteome</keyword>
<feature type="non-terminal residue" evidence="1">
    <location>
        <position position="84"/>
    </location>
</feature>
<proteinExistence type="predicted"/>
<dbReference type="EMBL" id="SWJQ01000050">
    <property type="protein sequence ID" value="TRZ24257.1"/>
    <property type="molecule type" value="Genomic_DNA"/>
</dbReference>
<dbReference type="AlphaFoldDB" id="A0A8K1LSB0"/>
<accession>A0A8K1LSB0</accession>
<evidence type="ECO:0000313" key="1">
    <source>
        <dbReference type="EMBL" id="TRZ24257.1"/>
    </source>
</evidence>